<reference evidence="1" key="1">
    <citation type="submission" date="2018-05" db="EMBL/GenBank/DDBJ databases">
        <authorList>
            <person name="Lanie J.A."/>
            <person name="Ng W.-L."/>
            <person name="Kazmierczak K.M."/>
            <person name="Andrzejewski T.M."/>
            <person name="Davidsen T.M."/>
            <person name="Wayne K.J."/>
            <person name="Tettelin H."/>
            <person name="Glass J.I."/>
            <person name="Rusch D."/>
            <person name="Podicherti R."/>
            <person name="Tsui H.-C.T."/>
            <person name="Winkler M.E."/>
        </authorList>
    </citation>
    <scope>NUCLEOTIDE SEQUENCE</scope>
</reference>
<sequence>MEPFQNHAFRTDLEVSRMMFAEVAYRILELIDATDRTRPVNPADVSSAHYLYERILVVVGQDILSLGPRNTFGLLEPISGREAAAAMQRLVRLARISGD</sequence>
<gene>
    <name evidence="1" type="ORF">METZ01_LOCUS14990</name>
</gene>
<accession>A0A381P5B4</accession>
<protein>
    <submittedName>
        <fullName evidence="1">Uncharacterized protein</fullName>
    </submittedName>
</protein>
<dbReference type="EMBL" id="UINC01000849">
    <property type="protein sequence ID" value="SUZ62136.1"/>
    <property type="molecule type" value="Genomic_DNA"/>
</dbReference>
<name>A0A381P5B4_9ZZZZ</name>
<proteinExistence type="predicted"/>
<organism evidence="1">
    <name type="scientific">marine metagenome</name>
    <dbReference type="NCBI Taxonomy" id="408172"/>
    <lineage>
        <taxon>unclassified sequences</taxon>
        <taxon>metagenomes</taxon>
        <taxon>ecological metagenomes</taxon>
    </lineage>
</organism>
<evidence type="ECO:0000313" key="1">
    <source>
        <dbReference type="EMBL" id="SUZ62136.1"/>
    </source>
</evidence>
<dbReference type="AlphaFoldDB" id="A0A381P5B4"/>